<organism evidence="3 4">
    <name type="scientific">Carnobacterium viridans</name>
    <dbReference type="NCBI Taxonomy" id="174587"/>
    <lineage>
        <taxon>Bacteria</taxon>
        <taxon>Bacillati</taxon>
        <taxon>Bacillota</taxon>
        <taxon>Bacilli</taxon>
        <taxon>Lactobacillales</taxon>
        <taxon>Carnobacteriaceae</taxon>
        <taxon>Carnobacterium</taxon>
    </lineage>
</organism>
<dbReference type="Proteomes" id="UP000199481">
    <property type="component" value="Unassembled WGS sequence"/>
</dbReference>
<evidence type="ECO:0000256" key="1">
    <source>
        <dbReference type="ARBA" id="ARBA00006484"/>
    </source>
</evidence>
<dbReference type="AlphaFoldDB" id="A0A1H0ZEJ8"/>
<evidence type="ECO:0000256" key="2">
    <source>
        <dbReference type="ARBA" id="ARBA00023002"/>
    </source>
</evidence>
<dbReference type="InterPro" id="IPR002347">
    <property type="entry name" value="SDR_fam"/>
</dbReference>
<sequence>MIEIDLTGKVALVTGGKSGIGKAIVDLFLEAGAIVVSGDLNYEEGFKLETGRFAVSKLNVASEESVNDLLKSTLEAFGKVNILVNSAGISTMDLMVDSQVLDWDKVMDVNAKGVYLTSKNVGKLMQKAGNGGRIIQIASQAGKNGYTALGTYVASKHAVLGLTKTLAKELAKDNILVNAVCPGVVETEMKHRERVEGGLIRGMTPEEIYDEDCSQIPLARTAKASEIADVVLFLASHLSAYMTGQAINVTGGMTMH</sequence>
<dbReference type="FunFam" id="3.40.50.720:FF:000084">
    <property type="entry name" value="Short-chain dehydrogenase reductase"/>
    <property type="match status" value="1"/>
</dbReference>
<evidence type="ECO:0000313" key="4">
    <source>
        <dbReference type="Proteomes" id="UP000199481"/>
    </source>
</evidence>
<dbReference type="InterPro" id="IPR020904">
    <property type="entry name" value="Sc_DH/Rdtase_CS"/>
</dbReference>
<dbReference type="PROSITE" id="PS00061">
    <property type="entry name" value="ADH_SHORT"/>
    <property type="match status" value="1"/>
</dbReference>
<dbReference type="Gene3D" id="3.40.50.720">
    <property type="entry name" value="NAD(P)-binding Rossmann-like Domain"/>
    <property type="match status" value="1"/>
</dbReference>
<dbReference type="EMBL" id="FNJW01000008">
    <property type="protein sequence ID" value="SDQ25739.1"/>
    <property type="molecule type" value="Genomic_DNA"/>
</dbReference>
<protein>
    <submittedName>
        <fullName evidence="3">NAD(P)-dependent dehydrogenase, short-chain alcohol dehydrogenase family</fullName>
    </submittedName>
</protein>
<proteinExistence type="inferred from homology"/>
<dbReference type="PANTHER" id="PTHR42760">
    <property type="entry name" value="SHORT-CHAIN DEHYDROGENASES/REDUCTASES FAMILY MEMBER"/>
    <property type="match status" value="1"/>
</dbReference>
<dbReference type="GO" id="GO:0016616">
    <property type="term" value="F:oxidoreductase activity, acting on the CH-OH group of donors, NAD or NADP as acceptor"/>
    <property type="evidence" value="ECO:0007669"/>
    <property type="project" value="TreeGrafter"/>
</dbReference>
<dbReference type="PANTHER" id="PTHR42760:SF105">
    <property type="entry name" value="SORBITOL-6-PHOSPHATE 2-DEHYDROGENASE"/>
    <property type="match status" value="1"/>
</dbReference>
<dbReference type="OrthoDB" id="9803333at2"/>
<dbReference type="PRINTS" id="PR00080">
    <property type="entry name" value="SDRFAMILY"/>
</dbReference>
<dbReference type="GO" id="GO:0008206">
    <property type="term" value="P:bile acid metabolic process"/>
    <property type="evidence" value="ECO:0007669"/>
    <property type="project" value="UniProtKB-ARBA"/>
</dbReference>
<comment type="similarity">
    <text evidence="1">Belongs to the short-chain dehydrogenases/reductases (SDR) family.</text>
</comment>
<dbReference type="Pfam" id="PF13561">
    <property type="entry name" value="adh_short_C2"/>
    <property type="match status" value="1"/>
</dbReference>
<keyword evidence="4" id="KW-1185">Reference proteome</keyword>
<reference evidence="4" key="1">
    <citation type="submission" date="2016-10" db="EMBL/GenBank/DDBJ databases">
        <authorList>
            <person name="Varghese N."/>
            <person name="Submissions S."/>
        </authorList>
    </citation>
    <scope>NUCLEOTIDE SEQUENCE [LARGE SCALE GENOMIC DNA]</scope>
    <source>
        <strain evidence="4">MPL-11</strain>
    </source>
</reference>
<dbReference type="PRINTS" id="PR00081">
    <property type="entry name" value="GDHRDH"/>
</dbReference>
<evidence type="ECO:0000313" key="3">
    <source>
        <dbReference type="EMBL" id="SDQ25739.1"/>
    </source>
</evidence>
<keyword evidence="2" id="KW-0560">Oxidoreductase</keyword>
<dbReference type="InterPro" id="IPR036291">
    <property type="entry name" value="NAD(P)-bd_dom_sf"/>
</dbReference>
<accession>A0A1H0ZEJ8</accession>
<gene>
    <name evidence="3" type="ORF">SAMN04487752_1472</name>
</gene>
<dbReference type="RefSeq" id="WP_089976619.1">
    <property type="nucleotide sequence ID" value="NZ_FNJW01000008.1"/>
</dbReference>
<name>A0A1H0ZEJ8_9LACT</name>
<dbReference type="SUPFAM" id="SSF51735">
    <property type="entry name" value="NAD(P)-binding Rossmann-fold domains"/>
    <property type="match status" value="1"/>
</dbReference>